<keyword evidence="9" id="KW-1185">Reference proteome</keyword>
<evidence type="ECO:0000256" key="5">
    <source>
        <dbReference type="ARBA" id="ARBA00022989"/>
    </source>
</evidence>
<comment type="caution">
    <text evidence="8">The sequence shown here is derived from an EMBL/GenBank/DDBJ whole genome shotgun (WGS) entry which is preliminary data.</text>
</comment>
<dbReference type="NCBIfam" id="TIGR00937">
    <property type="entry name" value="2A51"/>
    <property type="match status" value="1"/>
</dbReference>
<feature type="transmembrane region" description="Helical" evidence="7">
    <location>
        <begin position="155"/>
        <end position="177"/>
    </location>
</feature>
<reference evidence="8 9" key="1">
    <citation type="submission" date="2021-07" db="EMBL/GenBank/DDBJ databases">
        <title>Hymenobacter profundi sp. nov., isolated from deep-sea water.</title>
        <authorList>
            <person name="Kim M.K."/>
        </authorList>
    </citation>
    <scope>NUCLEOTIDE SEQUENCE [LARGE SCALE GENOMIC DNA]</scope>
    <source>
        <strain evidence="8 9">M2</strain>
    </source>
</reference>
<keyword evidence="3" id="KW-1003">Cell membrane</keyword>
<dbReference type="InterPro" id="IPR014047">
    <property type="entry name" value="Chr_Tranpt_l_chain"/>
</dbReference>
<protein>
    <submittedName>
        <fullName evidence="8">Chromate efflux transporter</fullName>
    </submittedName>
</protein>
<sequence length="223" mass="23734">METPLPVAQAPAASYPLWALIRYFLRLGSLGFSGPVALIGSMHRDLGAERRWICDADYHEGLALAQIAPGPLAAQLAIHLGYVHYRLLGATLVGLAFVLPSFLMVLALSVAYTAHGGLPWMQAVFYGVGAGVIGLVAVSSVKLTRKSMGRDPWLWVYYAVAAAVTIITYTEPVLLFLGAGAVQWLRKAPPIGWFRRSGRASAVALPGAALLVALLNRPAAGVF</sequence>
<evidence type="ECO:0000313" key="8">
    <source>
        <dbReference type="EMBL" id="MBW3127093.1"/>
    </source>
</evidence>
<dbReference type="Proteomes" id="UP000826188">
    <property type="component" value="Unassembled WGS sequence"/>
</dbReference>
<accession>A0ABS6WWF7</accession>
<dbReference type="EMBL" id="JAHWGL010000002">
    <property type="protein sequence ID" value="MBW3127093.1"/>
    <property type="molecule type" value="Genomic_DNA"/>
</dbReference>
<evidence type="ECO:0000256" key="4">
    <source>
        <dbReference type="ARBA" id="ARBA00022692"/>
    </source>
</evidence>
<dbReference type="Pfam" id="PF02417">
    <property type="entry name" value="Chromate_transp"/>
    <property type="match status" value="1"/>
</dbReference>
<organism evidence="8 9">
    <name type="scientific">Hymenobacter profundi</name>
    <dbReference type="NCBI Taxonomy" id="1982110"/>
    <lineage>
        <taxon>Bacteria</taxon>
        <taxon>Pseudomonadati</taxon>
        <taxon>Bacteroidota</taxon>
        <taxon>Cytophagia</taxon>
        <taxon>Cytophagales</taxon>
        <taxon>Hymenobacteraceae</taxon>
        <taxon>Hymenobacter</taxon>
    </lineage>
</organism>
<feature type="transmembrane region" description="Helical" evidence="7">
    <location>
        <begin position="20"/>
        <end position="41"/>
    </location>
</feature>
<keyword evidence="4 7" id="KW-0812">Transmembrane</keyword>
<comment type="similarity">
    <text evidence="2">Belongs to the chromate ion transporter (CHR) (TC 2.A.51) family.</text>
</comment>
<name>A0ABS6WWF7_9BACT</name>
<dbReference type="PANTHER" id="PTHR33567:SF3">
    <property type="entry name" value="CHROMATE ION TRANSPORTER (EUROFUNG)"/>
    <property type="match status" value="1"/>
</dbReference>
<evidence type="ECO:0000256" key="1">
    <source>
        <dbReference type="ARBA" id="ARBA00004651"/>
    </source>
</evidence>
<evidence type="ECO:0000256" key="7">
    <source>
        <dbReference type="SAM" id="Phobius"/>
    </source>
</evidence>
<evidence type="ECO:0000256" key="3">
    <source>
        <dbReference type="ARBA" id="ARBA00022475"/>
    </source>
</evidence>
<evidence type="ECO:0000256" key="6">
    <source>
        <dbReference type="ARBA" id="ARBA00023136"/>
    </source>
</evidence>
<gene>
    <name evidence="8" type="primary">chrA</name>
    <name evidence="8" type="ORF">KYK14_00880</name>
</gene>
<comment type="subcellular location">
    <subcellularLocation>
        <location evidence="1">Cell membrane</location>
        <topology evidence="1">Multi-pass membrane protein</topology>
    </subcellularLocation>
</comment>
<feature type="transmembrane region" description="Helical" evidence="7">
    <location>
        <begin position="124"/>
        <end position="143"/>
    </location>
</feature>
<keyword evidence="6 7" id="KW-0472">Membrane</keyword>
<evidence type="ECO:0000313" key="9">
    <source>
        <dbReference type="Proteomes" id="UP000826188"/>
    </source>
</evidence>
<evidence type="ECO:0000256" key="2">
    <source>
        <dbReference type="ARBA" id="ARBA00005262"/>
    </source>
</evidence>
<keyword evidence="5 7" id="KW-1133">Transmembrane helix</keyword>
<proteinExistence type="inferred from homology"/>
<feature type="transmembrane region" description="Helical" evidence="7">
    <location>
        <begin position="87"/>
        <end position="112"/>
    </location>
</feature>
<dbReference type="InterPro" id="IPR003370">
    <property type="entry name" value="Chromate_transpt"/>
</dbReference>
<dbReference type="PANTHER" id="PTHR33567">
    <property type="entry name" value="CHROMATE ION TRANSPORTER (EUROFUNG)"/>
    <property type="match status" value="1"/>
</dbReference>
<dbReference type="RefSeq" id="WP_219156141.1">
    <property type="nucleotide sequence ID" value="NZ_JAHWGL010000002.1"/>
</dbReference>